<dbReference type="Proteomes" id="UP001501594">
    <property type="component" value="Unassembled WGS sequence"/>
</dbReference>
<keyword evidence="3" id="KW-0328">Glycosyltransferase</keyword>
<evidence type="ECO:0008006" key="7">
    <source>
        <dbReference type="Google" id="ProtNLM"/>
    </source>
</evidence>
<dbReference type="Gene3D" id="3.90.550.10">
    <property type="entry name" value="Spore Coat Polysaccharide Biosynthesis Protein SpsA, Chain A"/>
    <property type="match status" value="1"/>
</dbReference>
<evidence type="ECO:0000256" key="3">
    <source>
        <dbReference type="ARBA" id="ARBA00022676"/>
    </source>
</evidence>
<sequence>MTVAGGHTSEEPHLTVTSARSGARRPVSIVVPIYDDLDGLLACLQSLIEHVDFDVDRVVLANDAGPNADVIEEAVLKQVDGHDGFEYHRNKTNLGFLGNCNNVVLNLDHTGNDVMLLNSDTVVTAGFIDEMSAVLYESESHGVVAPRSNNATIATIPFLRRNVHAPTTLARTSAVHAVVAPLLPRYTVAPVAMGFCFLIRRELIDRFGLFDERFAPGYGEENDFCLRINEHGFASLLANRALVFHTGSTSFSGDRGPSLRFAHEKVLIER</sequence>
<accession>A0ABP8DZH8</accession>
<name>A0ABP8DZH8_9MICO</name>
<evidence type="ECO:0000256" key="1">
    <source>
        <dbReference type="ARBA" id="ARBA00004776"/>
    </source>
</evidence>
<comment type="caution">
    <text evidence="5">The sequence shown here is derived from an EMBL/GenBank/DDBJ whole genome shotgun (WGS) entry which is preliminary data.</text>
</comment>
<keyword evidence="6" id="KW-1185">Reference proteome</keyword>
<dbReference type="PANTHER" id="PTHR43179">
    <property type="entry name" value="RHAMNOSYLTRANSFERASE WBBL"/>
    <property type="match status" value="1"/>
</dbReference>
<evidence type="ECO:0000313" key="5">
    <source>
        <dbReference type="EMBL" id="GAA4265388.1"/>
    </source>
</evidence>
<proteinExistence type="inferred from homology"/>
<dbReference type="PANTHER" id="PTHR43179:SF12">
    <property type="entry name" value="GALACTOFURANOSYLTRANSFERASE GLFT2"/>
    <property type="match status" value="1"/>
</dbReference>
<dbReference type="SUPFAM" id="SSF53448">
    <property type="entry name" value="Nucleotide-diphospho-sugar transferases"/>
    <property type="match status" value="1"/>
</dbReference>
<evidence type="ECO:0000313" key="6">
    <source>
        <dbReference type="Proteomes" id="UP001501594"/>
    </source>
</evidence>
<dbReference type="InterPro" id="IPR029044">
    <property type="entry name" value="Nucleotide-diphossugar_trans"/>
</dbReference>
<dbReference type="EMBL" id="BAABAU010000001">
    <property type="protein sequence ID" value="GAA4265388.1"/>
    <property type="molecule type" value="Genomic_DNA"/>
</dbReference>
<organism evidence="5 6">
    <name type="scientific">Frondihabitans peucedani</name>
    <dbReference type="NCBI Taxonomy" id="598626"/>
    <lineage>
        <taxon>Bacteria</taxon>
        <taxon>Bacillati</taxon>
        <taxon>Actinomycetota</taxon>
        <taxon>Actinomycetes</taxon>
        <taxon>Micrococcales</taxon>
        <taxon>Microbacteriaceae</taxon>
        <taxon>Frondihabitans</taxon>
    </lineage>
</organism>
<protein>
    <recommendedName>
        <fullName evidence="7">GT2 family glycosyltransferase</fullName>
    </recommendedName>
</protein>
<keyword evidence="4" id="KW-0808">Transferase</keyword>
<reference evidence="6" key="1">
    <citation type="journal article" date="2019" name="Int. J. Syst. Evol. Microbiol.">
        <title>The Global Catalogue of Microorganisms (GCM) 10K type strain sequencing project: providing services to taxonomists for standard genome sequencing and annotation.</title>
        <authorList>
            <consortium name="The Broad Institute Genomics Platform"/>
            <consortium name="The Broad Institute Genome Sequencing Center for Infectious Disease"/>
            <person name="Wu L."/>
            <person name="Ma J."/>
        </authorList>
    </citation>
    <scope>NUCLEOTIDE SEQUENCE [LARGE SCALE GENOMIC DNA]</scope>
    <source>
        <strain evidence="6">JCM 17442</strain>
    </source>
</reference>
<comment type="pathway">
    <text evidence="1">Cell wall biogenesis; cell wall polysaccharide biosynthesis.</text>
</comment>
<evidence type="ECO:0000256" key="4">
    <source>
        <dbReference type="ARBA" id="ARBA00022679"/>
    </source>
</evidence>
<evidence type="ECO:0000256" key="2">
    <source>
        <dbReference type="ARBA" id="ARBA00006739"/>
    </source>
</evidence>
<gene>
    <name evidence="5" type="ORF">GCM10022256_10000</name>
</gene>
<dbReference type="RefSeq" id="WP_344793924.1">
    <property type="nucleotide sequence ID" value="NZ_BAABAU010000001.1"/>
</dbReference>
<comment type="similarity">
    <text evidence="2">Belongs to the glycosyltransferase 2 family.</text>
</comment>
<dbReference type="Pfam" id="PF13641">
    <property type="entry name" value="Glyco_tranf_2_3"/>
    <property type="match status" value="1"/>
</dbReference>